<evidence type="ECO:0000256" key="1">
    <source>
        <dbReference type="SAM" id="MobiDB-lite"/>
    </source>
</evidence>
<dbReference type="EMBL" id="JABFTP020000021">
    <property type="protein sequence ID" value="KAL3268638.1"/>
    <property type="molecule type" value="Genomic_DNA"/>
</dbReference>
<evidence type="ECO:0000313" key="4">
    <source>
        <dbReference type="Proteomes" id="UP001516400"/>
    </source>
</evidence>
<feature type="chain" id="PRO_5044803676" evidence="2">
    <location>
        <begin position="19"/>
        <end position="203"/>
    </location>
</feature>
<protein>
    <submittedName>
        <fullName evidence="3">Uncharacterized protein</fullName>
    </submittedName>
</protein>
<feature type="signal peptide" evidence="2">
    <location>
        <begin position="1"/>
        <end position="18"/>
    </location>
</feature>
<name>A0ABD2MQG9_9CUCU</name>
<accession>A0ABD2MQG9</accession>
<evidence type="ECO:0000256" key="2">
    <source>
        <dbReference type="SAM" id="SignalP"/>
    </source>
</evidence>
<keyword evidence="4" id="KW-1185">Reference proteome</keyword>
<sequence>MRLGPALLLVALLHVCSGASSNSFEEDSIFHARNATSTFLPVIESNSLDENKNNAQTRVRYALSSDEGMVHAFSKIKGVVQTPNKEGIRFYNNKDTSNEHNSVESDEEHAEMRDTSKFSSTNLAGESLRMESPFKKKELTVGYLAAVRGELKERQGLTISGAITMALNKFIPSSSSIITTYTLLRKLMTTLLDYHLPIEADVW</sequence>
<dbReference type="AlphaFoldDB" id="A0ABD2MQG9"/>
<keyword evidence="2" id="KW-0732">Signal</keyword>
<gene>
    <name evidence="3" type="ORF">HHI36_007742</name>
</gene>
<proteinExistence type="predicted"/>
<evidence type="ECO:0000313" key="3">
    <source>
        <dbReference type="EMBL" id="KAL3268638.1"/>
    </source>
</evidence>
<reference evidence="3 4" key="1">
    <citation type="journal article" date="2021" name="BMC Biol.">
        <title>Horizontally acquired antibacterial genes associated with adaptive radiation of ladybird beetles.</title>
        <authorList>
            <person name="Li H.S."/>
            <person name="Tang X.F."/>
            <person name="Huang Y.H."/>
            <person name="Xu Z.Y."/>
            <person name="Chen M.L."/>
            <person name="Du X.Y."/>
            <person name="Qiu B.Y."/>
            <person name="Chen P.T."/>
            <person name="Zhang W."/>
            <person name="Slipinski A."/>
            <person name="Escalona H.E."/>
            <person name="Waterhouse R.M."/>
            <person name="Zwick A."/>
            <person name="Pang H."/>
        </authorList>
    </citation>
    <scope>NUCLEOTIDE SEQUENCE [LARGE SCALE GENOMIC DNA]</scope>
    <source>
        <strain evidence="3">SYSU2018</strain>
    </source>
</reference>
<organism evidence="3 4">
    <name type="scientific">Cryptolaemus montrouzieri</name>
    <dbReference type="NCBI Taxonomy" id="559131"/>
    <lineage>
        <taxon>Eukaryota</taxon>
        <taxon>Metazoa</taxon>
        <taxon>Ecdysozoa</taxon>
        <taxon>Arthropoda</taxon>
        <taxon>Hexapoda</taxon>
        <taxon>Insecta</taxon>
        <taxon>Pterygota</taxon>
        <taxon>Neoptera</taxon>
        <taxon>Endopterygota</taxon>
        <taxon>Coleoptera</taxon>
        <taxon>Polyphaga</taxon>
        <taxon>Cucujiformia</taxon>
        <taxon>Coccinelloidea</taxon>
        <taxon>Coccinellidae</taxon>
        <taxon>Scymninae</taxon>
        <taxon>Scymnini</taxon>
        <taxon>Cryptolaemus</taxon>
    </lineage>
</organism>
<comment type="caution">
    <text evidence="3">The sequence shown here is derived from an EMBL/GenBank/DDBJ whole genome shotgun (WGS) entry which is preliminary data.</text>
</comment>
<dbReference type="Proteomes" id="UP001516400">
    <property type="component" value="Unassembled WGS sequence"/>
</dbReference>
<feature type="region of interest" description="Disordered" evidence="1">
    <location>
        <begin position="93"/>
        <end position="118"/>
    </location>
</feature>